<accession>A0A0E0DVL0</accession>
<dbReference type="AlphaFoldDB" id="A0A0E0DVL0"/>
<dbReference type="Proteomes" id="UP000008021">
    <property type="component" value="Chromosome 6"/>
</dbReference>
<dbReference type="EnsemblPlants" id="OMERI06G00390.1">
    <property type="protein sequence ID" value="OMERI06G00390.1"/>
    <property type="gene ID" value="OMERI06G00390"/>
</dbReference>
<reference evidence="2" key="2">
    <citation type="submission" date="2018-05" db="EMBL/GenBank/DDBJ databases">
        <title>OmerRS3 (Oryza meridionalis Reference Sequence Version 3).</title>
        <authorList>
            <person name="Zhang J."/>
            <person name="Kudrna D."/>
            <person name="Lee S."/>
            <person name="Talag J."/>
            <person name="Welchert J."/>
            <person name="Wing R.A."/>
        </authorList>
    </citation>
    <scope>NUCLEOTIDE SEQUENCE [LARGE SCALE GENOMIC DNA]</scope>
    <source>
        <strain evidence="2">cv. OR44</strain>
    </source>
</reference>
<sequence length="79" mass="8671">MISGLVPADSFLPPSPPSLLFSSLLFSSPARPPPDLDPPPLADFASSPPDLHSHPTDLSLLRLLRRHWDAYRSIGEHHI</sequence>
<evidence type="ECO:0000313" key="2">
    <source>
        <dbReference type="EnsemblPlants" id="OMERI06G00390.1"/>
    </source>
</evidence>
<reference evidence="2" key="1">
    <citation type="submission" date="2015-04" db="UniProtKB">
        <authorList>
            <consortium name="EnsemblPlants"/>
        </authorList>
    </citation>
    <scope>IDENTIFICATION</scope>
</reference>
<organism evidence="2">
    <name type="scientific">Oryza meridionalis</name>
    <dbReference type="NCBI Taxonomy" id="40149"/>
    <lineage>
        <taxon>Eukaryota</taxon>
        <taxon>Viridiplantae</taxon>
        <taxon>Streptophyta</taxon>
        <taxon>Embryophyta</taxon>
        <taxon>Tracheophyta</taxon>
        <taxon>Spermatophyta</taxon>
        <taxon>Magnoliopsida</taxon>
        <taxon>Liliopsida</taxon>
        <taxon>Poales</taxon>
        <taxon>Poaceae</taxon>
        <taxon>BOP clade</taxon>
        <taxon>Oryzoideae</taxon>
        <taxon>Oryzeae</taxon>
        <taxon>Oryzinae</taxon>
        <taxon>Oryza</taxon>
    </lineage>
</organism>
<name>A0A0E0DVL0_9ORYZ</name>
<dbReference type="Gramene" id="OMERI06G00390.1">
    <property type="protein sequence ID" value="OMERI06G00390.1"/>
    <property type="gene ID" value="OMERI06G00390"/>
</dbReference>
<keyword evidence="3" id="KW-1185">Reference proteome</keyword>
<feature type="compositionally biased region" description="Pro residues" evidence="1">
    <location>
        <begin position="31"/>
        <end position="41"/>
    </location>
</feature>
<feature type="region of interest" description="Disordered" evidence="1">
    <location>
        <begin position="31"/>
        <end position="51"/>
    </location>
</feature>
<proteinExistence type="predicted"/>
<dbReference type="HOGENOM" id="CLU_2610109_0_0_1"/>
<evidence type="ECO:0000313" key="3">
    <source>
        <dbReference type="Proteomes" id="UP000008021"/>
    </source>
</evidence>
<protein>
    <submittedName>
        <fullName evidence="2">Uncharacterized protein</fullName>
    </submittedName>
</protein>
<evidence type="ECO:0000256" key="1">
    <source>
        <dbReference type="SAM" id="MobiDB-lite"/>
    </source>
</evidence>